<dbReference type="Proteomes" id="UP000628854">
    <property type="component" value="Unassembled WGS sequence"/>
</dbReference>
<evidence type="ECO:0000313" key="3">
    <source>
        <dbReference type="EMBL" id="GGB71001.1"/>
    </source>
</evidence>
<dbReference type="Pfam" id="PF00248">
    <property type="entry name" value="Aldo_ket_red"/>
    <property type="match status" value="1"/>
</dbReference>
<dbReference type="InterPro" id="IPR036812">
    <property type="entry name" value="NAD(P)_OxRdtase_dom_sf"/>
</dbReference>
<dbReference type="EMBL" id="BMKF01000002">
    <property type="protein sequence ID" value="GGB71001.1"/>
    <property type="molecule type" value="Genomic_DNA"/>
</dbReference>
<dbReference type="PANTHER" id="PTHR43364:SF4">
    <property type="entry name" value="NAD(P)-LINKED OXIDOREDUCTASE SUPERFAMILY PROTEIN"/>
    <property type="match status" value="1"/>
</dbReference>
<reference evidence="4" key="1">
    <citation type="journal article" date="2019" name="Int. J. Syst. Evol. Microbiol.">
        <title>The Global Catalogue of Microorganisms (GCM) 10K type strain sequencing project: providing services to taxonomists for standard genome sequencing and annotation.</title>
        <authorList>
            <consortium name="The Broad Institute Genomics Platform"/>
            <consortium name="The Broad Institute Genome Sequencing Center for Infectious Disease"/>
            <person name="Wu L."/>
            <person name="Ma J."/>
        </authorList>
    </citation>
    <scope>NUCLEOTIDE SEQUENCE [LARGE SCALE GENOMIC DNA]</scope>
    <source>
        <strain evidence="4">CGMCC 1.15928</strain>
    </source>
</reference>
<dbReference type="Gene3D" id="3.20.20.100">
    <property type="entry name" value="NADP-dependent oxidoreductase domain"/>
    <property type="match status" value="1"/>
</dbReference>
<evidence type="ECO:0000256" key="1">
    <source>
        <dbReference type="ARBA" id="ARBA00023002"/>
    </source>
</evidence>
<dbReference type="RefSeq" id="WP_095380829.1">
    <property type="nucleotide sequence ID" value="NZ_BMKF01000002.1"/>
</dbReference>
<sequence length="350" mass="39903">MPDTMRKLGSTDINVTACCLGTMTWGQQNTEEEGHAQMDYAVSRGINFFDTAEMYAVPPKPETQGRTEEIIGTWFRKTGKRKDIILASKVSGRSQMTWTRDGDVKLTRQTKEQVDEAVEKSLKRLQTDYIDLYQLHWPDRPAATFGTKLEPHHYEVEFEAFEDILSHLDAHVKAGRIRHIGLSNENSYGVMRFIAESERRGLPRIQSIQNAYNLVNRTFEGDLEECCVREKVSLLAYSPLAQGYLTGKYRDGAIPEGSRKQLFDRLQRYEKPHAEAAINSYLDLAAKYGVDPAQFALRFCDTRPFMGSTIIGATSMEQLKTCIDAFDLEWTEEMENDVNVLHLRQPSPCP</sequence>
<keyword evidence="4" id="KW-1185">Reference proteome</keyword>
<accession>A0ABQ1JKS9</accession>
<evidence type="ECO:0000259" key="2">
    <source>
        <dbReference type="Pfam" id="PF00248"/>
    </source>
</evidence>
<comment type="caution">
    <text evidence="3">The sequence shown here is derived from an EMBL/GenBank/DDBJ whole genome shotgun (WGS) entry which is preliminary data.</text>
</comment>
<dbReference type="CDD" id="cd19094">
    <property type="entry name" value="AKR_Tas-like"/>
    <property type="match status" value="1"/>
</dbReference>
<feature type="domain" description="NADP-dependent oxidoreductase" evidence="2">
    <location>
        <begin position="19"/>
        <end position="335"/>
    </location>
</feature>
<name>A0ABQ1JKS9_9PROT</name>
<dbReference type="InterPro" id="IPR023210">
    <property type="entry name" value="NADP_OxRdtase_dom"/>
</dbReference>
<dbReference type="InterPro" id="IPR050523">
    <property type="entry name" value="AKR_Detox_Biosynth"/>
</dbReference>
<keyword evidence="1" id="KW-0560">Oxidoreductase</keyword>
<dbReference type="SUPFAM" id="SSF51430">
    <property type="entry name" value="NAD(P)-linked oxidoreductase"/>
    <property type="match status" value="1"/>
</dbReference>
<gene>
    <name evidence="3" type="ORF">GCM10011503_19600</name>
</gene>
<dbReference type="PANTHER" id="PTHR43364">
    <property type="entry name" value="NADH-SPECIFIC METHYLGLYOXAL REDUCTASE-RELATED"/>
    <property type="match status" value="1"/>
</dbReference>
<protein>
    <submittedName>
        <fullName evidence="3">NADP-dependent oxidoreductase</fullName>
    </submittedName>
</protein>
<proteinExistence type="predicted"/>
<organism evidence="3 4">
    <name type="scientific">Henriciella pelagia</name>
    <dbReference type="NCBI Taxonomy" id="1977912"/>
    <lineage>
        <taxon>Bacteria</taxon>
        <taxon>Pseudomonadati</taxon>
        <taxon>Pseudomonadota</taxon>
        <taxon>Alphaproteobacteria</taxon>
        <taxon>Hyphomonadales</taxon>
        <taxon>Hyphomonadaceae</taxon>
        <taxon>Henriciella</taxon>
    </lineage>
</organism>
<evidence type="ECO:0000313" key="4">
    <source>
        <dbReference type="Proteomes" id="UP000628854"/>
    </source>
</evidence>